<protein>
    <recommendedName>
        <fullName evidence="3">Lipoprotein</fullName>
    </recommendedName>
</protein>
<gene>
    <name evidence="1" type="ORF">ABR189_17530</name>
</gene>
<comment type="caution">
    <text evidence="1">The sequence shown here is derived from an EMBL/GenBank/DDBJ whole genome shotgun (WGS) entry which is preliminary data.</text>
</comment>
<evidence type="ECO:0000313" key="1">
    <source>
        <dbReference type="EMBL" id="MET6999193.1"/>
    </source>
</evidence>
<accession>A0ABV2T836</accession>
<evidence type="ECO:0008006" key="3">
    <source>
        <dbReference type="Google" id="ProtNLM"/>
    </source>
</evidence>
<reference evidence="1 2" key="1">
    <citation type="submission" date="2024-06" db="EMBL/GenBank/DDBJ databases">
        <title>Chitinophaga defluvii sp. nov., isolated from municipal sewage.</title>
        <authorList>
            <person name="Zhang L."/>
        </authorList>
    </citation>
    <scope>NUCLEOTIDE SEQUENCE [LARGE SCALE GENOMIC DNA]</scope>
    <source>
        <strain evidence="1 2">H8</strain>
    </source>
</reference>
<dbReference type="Proteomes" id="UP001549749">
    <property type="component" value="Unassembled WGS sequence"/>
</dbReference>
<proteinExistence type="predicted"/>
<dbReference type="EMBL" id="JBEXAC010000002">
    <property type="protein sequence ID" value="MET6999193.1"/>
    <property type="molecule type" value="Genomic_DNA"/>
</dbReference>
<dbReference type="RefSeq" id="WP_354661761.1">
    <property type="nucleotide sequence ID" value="NZ_JBEXAC010000002.1"/>
</dbReference>
<keyword evidence="2" id="KW-1185">Reference proteome</keyword>
<name>A0ABV2T836_9BACT</name>
<organism evidence="1 2">
    <name type="scientific">Chitinophaga defluvii</name>
    <dbReference type="NCBI Taxonomy" id="3163343"/>
    <lineage>
        <taxon>Bacteria</taxon>
        <taxon>Pseudomonadati</taxon>
        <taxon>Bacteroidota</taxon>
        <taxon>Chitinophagia</taxon>
        <taxon>Chitinophagales</taxon>
        <taxon>Chitinophagaceae</taxon>
        <taxon>Chitinophaga</taxon>
    </lineage>
</organism>
<sequence length="64" mass="7385">MKPIISILLTSFLVLAAGCQKEEELVPKTKGYEKEYVLPQARSLTTEERALVKERRDEYNESIK</sequence>
<evidence type="ECO:0000313" key="2">
    <source>
        <dbReference type="Proteomes" id="UP001549749"/>
    </source>
</evidence>
<dbReference type="PROSITE" id="PS51257">
    <property type="entry name" value="PROKAR_LIPOPROTEIN"/>
    <property type="match status" value="1"/>
</dbReference>